<accession>A0A9J6EJE1</accession>
<name>A0A9J6EJE1_RHIMP</name>
<dbReference type="EMBL" id="JABSTU010000004">
    <property type="protein sequence ID" value="KAH8034221.1"/>
    <property type="molecule type" value="Genomic_DNA"/>
</dbReference>
<feature type="compositionally biased region" description="Polar residues" evidence="1">
    <location>
        <begin position="42"/>
        <end position="54"/>
    </location>
</feature>
<dbReference type="AlphaFoldDB" id="A0A9J6EJE1"/>
<feature type="region of interest" description="Disordered" evidence="1">
    <location>
        <begin position="93"/>
        <end position="128"/>
    </location>
</feature>
<feature type="compositionally biased region" description="Polar residues" evidence="1">
    <location>
        <begin position="115"/>
        <end position="124"/>
    </location>
</feature>
<evidence type="ECO:0000256" key="1">
    <source>
        <dbReference type="SAM" id="MobiDB-lite"/>
    </source>
</evidence>
<proteinExistence type="predicted"/>
<protein>
    <submittedName>
        <fullName evidence="2">Uncharacterized protein</fullName>
    </submittedName>
</protein>
<dbReference type="Proteomes" id="UP000821866">
    <property type="component" value="Chromosome 2"/>
</dbReference>
<evidence type="ECO:0000313" key="3">
    <source>
        <dbReference type="Proteomes" id="UP000821866"/>
    </source>
</evidence>
<keyword evidence="3" id="KW-1185">Reference proteome</keyword>
<gene>
    <name evidence="2" type="ORF">HPB51_021891</name>
</gene>
<organism evidence="2 3">
    <name type="scientific">Rhipicephalus microplus</name>
    <name type="common">Cattle tick</name>
    <name type="synonym">Boophilus microplus</name>
    <dbReference type="NCBI Taxonomy" id="6941"/>
    <lineage>
        <taxon>Eukaryota</taxon>
        <taxon>Metazoa</taxon>
        <taxon>Ecdysozoa</taxon>
        <taxon>Arthropoda</taxon>
        <taxon>Chelicerata</taxon>
        <taxon>Arachnida</taxon>
        <taxon>Acari</taxon>
        <taxon>Parasitiformes</taxon>
        <taxon>Ixodida</taxon>
        <taxon>Ixodoidea</taxon>
        <taxon>Ixodidae</taxon>
        <taxon>Rhipicephalinae</taxon>
        <taxon>Rhipicephalus</taxon>
        <taxon>Boophilus</taxon>
    </lineage>
</organism>
<comment type="caution">
    <text evidence="2">The sequence shown here is derived from an EMBL/GenBank/DDBJ whole genome shotgun (WGS) entry which is preliminary data.</text>
</comment>
<feature type="region of interest" description="Disordered" evidence="1">
    <location>
        <begin position="16"/>
        <end position="54"/>
    </location>
</feature>
<feature type="compositionally biased region" description="Polar residues" evidence="1">
    <location>
        <begin position="94"/>
        <end position="106"/>
    </location>
</feature>
<reference evidence="2" key="2">
    <citation type="submission" date="2021-09" db="EMBL/GenBank/DDBJ databases">
        <authorList>
            <person name="Jia N."/>
            <person name="Wang J."/>
            <person name="Shi W."/>
            <person name="Du L."/>
            <person name="Sun Y."/>
            <person name="Zhan W."/>
            <person name="Jiang J."/>
            <person name="Wang Q."/>
            <person name="Zhang B."/>
            <person name="Ji P."/>
            <person name="Sakyi L.B."/>
            <person name="Cui X."/>
            <person name="Yuan T."/>
            <person name="Jiang B."/>
            <person name="Yang W."/>
            <person name="Lam T.T.-Y."/>
            <person name="Chang Q."/>
            <person name="Ding S."/>
            <person name="Wang X."/>
            <person name="Zhu J."/>
            <person name="Ruan X."/>
            <person name="Zhao L."/>
            <person name="Wei J."/>
            <person name="Que T."/>
            <person name="Du C."/>
            <person name="Cheng J."/>
            <person name="Dai P."/>
            <person name="Han X."/>
            <person name="Huang E."/>
            <person name="Gao Y."/>
            <person name="Liu J."/>
            <person name="Shao H."/>
            <person name="Ye R."/>
            <person name="Li L."/>
            <person name="Wei W."/>
            <person name="Wang X."/>
            <person name="Wang C."/>
            <person name="Huo Q."/>
            <person name="Li W."/>
            <person name="Guo W."/>
            <person name="Chen H."/>
            <person name="Chen S."/>
            <person name="Zhou L."/>
            <person name="Zhou L."/>
            <person name="Ni X."/>
            <person name="Tian J."/>
            <person name="Zhou Y."/>
            <person name="Sheng Y."/>
            <person name="Liu T."/>
            <person name="Pan Y."/>
            <person name="Xia L."/>
            <person name="Li J."/>
            <person name="Zhao F."/>
            <person name="Cao W."/>
        </authorList>
    </citation>
    <scope>NUCLEOTIDE SEQUENCE</scope>
    <source>
        <strain evidence="2">Rmic-2018</strain>
        <tissue evidence="2">Larvae</tissue>
    </source>
</reference>
<reference evidence="2" key="1">
    <citation type="journal article" date="2020" name="Cell">
        <title>Large-Scale Comparative Analyses of Tick Genomes Elucidate Their Genetic Diversity and Vector Capacities.</title>
        <authorList>
            <consortium name="Tick Genome and Microbiome Consortium (TIGMIC)"/>
            <person name="Jia N."/>
            <person name="Wang J."/>
            <person name="Shi W."/>
            <person name="Du L."/>
            <person name="Sun Y."/>
            <person name="Zhan W."/>
            <person name="Jiang J.F."/>
            <person name="Wang Q."/>
            <person name="Zhang B."/>
            <person name="Ji P."/>
            <person name="Bell-Sakyi L."/>
            <person name="Cui X.M."/>
            <person name="Yuan T.T."/>
            <person name="Jiang B.G."/>
            <person name="Yang W.F."/>
            <person name="Lam T.T."/>
            <person name="Chang Q.C."/>
            <person name="Ding S.J."/>
            <person name="Wang X.J."/>
            <person name="Zhu J.G."/>
            <person name="Ruan X.D."/>
            <person name="Zhao L."/>
            <person name="Wei J.T."/>
            <person name="Ye R.Z."/>
            <person name="Que T.C."/>
            <person name="Du C.H."/>
            <person name="Zhou Y.H."/>
            <person name="Cheng J.X."/>
            <person name="Dai P.F."/>
            <person name="Guo W.B."/>
            <person name="Han X.H."/>
            <person name="Huang E.J."/>
            <person name="Li L.F."/>
            <person name="Wei W."/>
            <person name="Gao Y.C."/>
            <person name="Liu J.Z."/>
            <person name="Shao H.Z."/>
            <person name="Wang X."/>
            <person name="Wang C.C."/>
            <person name="Yang T.C."/>
            <person name="Huo Q.B."/>
            <person name="Li W."/>
            <person name="Chen H.Y."/>
            <person name="Chen S.E."/>
            <person name="Zhou L.G."/>
            <person name="Ni X.B."/>
            <person name="Tian J.H."/>
            <person name="Sheng Y."/>
            <person name="Liu T."/>
            <person name="Pan Y.S."/>
            <person name="Xia L.Y."/>
            <person name="Li J."/>
            <person name="Zhao F."/>
            <person name="Cao W.C."/>
        </authorList>
    </citation>
    <scope>NUCLEOTIDE SEQUENCE</scope>
    <source>
        <strain evidence="2">Rmic-2018</strain>
    </source>
</reference>
<sequence length="244" mass="25607">MTAAVREEAQEARTFASVVKGRTTPHLPLARPVPVPRKERCPSNQAHQPPGSATTLVLPAAPVVLDDSTISMAQPVALPAVISVSAAMPAATSAPVTQSATVTSAPESRRRNLLTRPSPQSPLSSGRRLPALDSVSCLNGPRPKAARSLTCCNVQKISGYLVSWATPVPPSVCLLEKCKDAPCLVPGHHIGEPRTAIYVRNSLVHPVVPVSGIVAHPLECCAITIWLGGVDTIVASVYVHSRLS</sequence>
<evidence type="ECO:0000313" key="2">
    <source>
        <dbReference type="EMBL" id="KAH8034221.1"/>
    </source>
</evidence>